<evidence type="ECO:0008006" key="4">
    <source>
        <dbReference type="Google" id="ProtNLM"/>
    </source>
</evidence>
<feature type="region of interest" description="Disordered" evidence="1">
    <location>
        <begin position="105"/>
        <end position="193"/>
    </location>
</feature>
<protein>
    <recommendedName>
        <fullName evidence="4">RRM domain-containing protein</fullName>
    </recommendedName>
</protein>
<dbReference type="SUPFAM" id="SSF54928">
    <property type="entry name" value="RNA-binding domain, RBD"/>
    <property type="match status" value="1"/>
</dbReference>
<sequence length="438" mass="44777">LSESGGQAQQRQSPRPKQGIKRKEGEGSDERPVDPGATTALLINELNWWTTDDDIRGWARQAQCECELKDITFSEHKVNGKSKGQAYVEFTSQQAATAVKHRIDSLANEPSQPASKRPTAIYNNPSFNPFRTLPKDTPNRGGAPRDGQGGGRPPVGPNHNDQQRPNSYQGGNSFGGGGGYRGGRGGYTPRGGMNRGGYNNYQGGMNNQFNPGNNMGFNAGGGGGGYGGGGFNNRGGMGMMGGSRGGGGMRGRGGGGGVSGGNAMGMMPMNPMGGGGMMGMGGGMNPMMMGAGPMGMGGPMGGIPGEIPPPTSSLNNYQFHSAAQATAPRVSSVPGAAAKSQQQQAVTPKKNNSASSLPSPWRQQWMSIPAFVGGAGGSQVNQQSANARMSVPAFQGMGNQFNQPFGFGGGGSGAGFGSGGGGSSQNQNPHGAKRPRGE</sequence>
<comment type="caution">
    <text evidence="2">The sequence shown here is derived from an EMBL/GenBank/DDBJ whole genome shotgun (WGS) entry which is preliminary data.</text>
</comment>
<dbReference type="GO" id="GO:0006397">
    <property type="term" value="P:mRNA processing"/>
    <property type="evidence" value="ECO:0007669"/>
    <property type="project" value="UniProtKB-KW"/>
</dbReference>
<feature type="region of interest" description="Disordered" evidence="1">
    <location>
        <begin position="402"/>
        <end position="438"/>
    </location>
</feature>
<dbReference type="EMBL" id="MU866089">
    <property type="protein sequence ID" value="KAK4181216.1"/>
    <property type="molecule type" value="Genomic_DNA"/>
</dbReference>
<accession>A0AAN6WH97</accession>
<feature type="compositionally biased region" description="Basic and acidic residues" evidence="1">
    <location>
        <begin position="21"/>
        <end position="33"/>
    </location>
</feature>
<dbReference type="InterPro" id="IPR035979">
    <property type="entry name" value="RBD_domain_sf"/>
</dbReference>
<organism evidence="2 3">
    <name type="scientific">Triangularia setosa</name>
    <dbReference type="NCBI Taxonomy" id="2587417"/>
    <lineage>
        <taxon>Eukaryota</taxon>
        <taxon>Fungi</taxon>
        <taxon>Dikarya</taxon>
        <taxon>Ascomycota</taxon>
        <taxon>Pezizomycotina</taxon>
        <taxon>Sordariomycetes</taxon>
        <taxon>Sordariomycetidae</taxon>
        <taxon>Sordariales</taxon>
        <taxon>Podosporaceae</taxon>
        <taxon>Triangularia</taxon>
    </lineage>
</organism>
<evidence type="ECO:0000256" key="1">
    <source>
        <dbReference type="SAM" id="MobiDB-lite"/>
    </source>
</evidence>
<dbReference type="InterPro" id="IPR012677">
    <property type="entry name" value="Nucleotide-bd_a/b_plait_sf"/>
</dbReference>
<feature type="compositionally biased region" description="Polar residues" evidence="1">
    <location>
        <begin position="1"/>
        <end position="15"/>
    </location>
</feature>
<reference evidence="2" key="2">
    <citation type="submission" date="2023-05" db="EMBL/GenBank/DDBJ databases">
        <authorList>
            <consortium name="Lawrence Berkeley National Laboratory"/>
            <person name="Steindorff A."/>
            <person name="Hensen N."/>
            <person name="Bonometti L."/>
            <person name="Westerberg I."/>
            <person name="Brannstrom I.O."/>
            <person name="Guillou S."/>
            <person name="Cros-Aarteil S."/>
            <person name="Calhoun S."/>
            <person name="Haridas S."/>
            <person name="Kuo A."/>
            <person name="Mondo S."/>
            <person name="Pangilinan J."/>
            <person name="Riley R."/>
            <person name="Labutti K."/>
            <person name="Andreopoulos B."/>
            <person name="Lipzen A."/>
            <person name="Chen C."/>
            <person name="Yanf M."/>
            <person name="Daum C."/>
            <person name="Ng V."/>
            <person name="Clum A."/>
            <person name="Ohm R."/>
            <person name="Martin F."/>
            <person name="Silar P."/>
            <person name="Natvig D."/>
            <person name="Lalanne C."/>
            <person name="Gautier V."/>
            <person name="Ament-Velasquez S.L."/>
            <person name="Kruys A."/>
            <person name="Hutchinson M.I."/>
            <person name="Powell A.J."/>
            <person name="Barry K."/>
            <person name="Miller A.N."/>
            <person name="Grigoriev I.V."/>
            <person name="Debuchy R."/>
            <person name="Gladieux P."/>
            <person name="Thoren M.H."/>
            <person name="Johannesson H."/>
        </authorList>
    </citation>
    <scope>NUCLEOTIDE SEQUENCE</scope>
    <source>
        <strain evidence="2">CBS 892.96</strain>
    </source>
</reference>
<keyword evidence="3" id="KW-1185">Reference proteome</keyword>
<feature type="region of interest" description="Disordered" evidence="1">
    <location>
        <begin position="325"/>
        <end position="360"/>
    </location>
</feature>
<feature type="compositionally biased region" description="Gly residues" evidence="1">
    <location>
        <begin position="406"/>
        <end position="423"/>
    </location>
</feature>
<feature type="compositionally biased region" description="Polar residues" evidence="1">
    <location>
        <begin position="339"/>
        <end position="360"/>
    </location>
</feature>
<dbReference type="PANTHER" id="PTHR23204">
    <property type="entry name" value="CLEAVAGE AND POLYADENYLATION SPECIFIC FACTOR"/>
    <property type="match status" value="1"/>
</dbReference>
<dbReference type="InterPro" id="IPR034772">
    <property type="entry name" value="CPSF6/7"/>
</dbReference>
<dbReference type="GO" id="GO:0003676">
    <property type="term" value="F:nucleic acid binding"/>
    <property type="evidence" value="ECO:0007669"/>
    <property type="project" value="InterPro"/>
</dbReference>
<name>A0AAN6WH97_9PEZI</name>
<feature type="compositionally biased region" description="Gly residues" evidence="1">
    <location>
        <begin position="172"/>
        <end position="193"/>
    </location>
</feature>
<dbReference type="Gene3D" id="3.30.70.330">
    <property type="match status" value="1"/>
</dbReference>
<evidence type="ECO:0000313" key="2">
    <source>
        <dbReference type="EMBL" id="KAK4181216.1"/>
    </source>
</evidence>
<proteinExistence type="predicted"/>
<dbReference type="GO" id="GO:0005634">
    <property type="term" value="C:nucleus"/>
    <property type="evidence" value="ECO:0007669"/>
    <property type="project" value="UniProtKB-SubCell"/>
</dbReference>
<dbReference type="AlphaFoldDB" id="A0AAN6WH97"/>
<gene>
    <name evidence="2" type="ORF">QBC36DRAFT_370253</name>
</gene>
<dbReference type="Proteomes" id="UP001302321">
    <property type="component" value="Unassembled WGS sequence"/>
</dbReference>
<reference evidence="2" key="1">
    <citation type="journal article" date="2023" name="Mol. Phylogenet. Evol.">
        <title>Genome-scale phylogeny and comparative genomics of the fungal order Sordariales.</title>
        <authorList>
            <person name="Hensen N."/>
            <person name="Bonometti L."/>
            <person name="Westerberg I."/>
            <person name="Brannstrom I.O."/>
            <person name="Guillou S."/>
            <person name="Cros-Aarteil S."/>
            <person name="Calhoun S."/>
            <person name="Haridas S."/>
            <person name="Kuo A."/>
            <person name="Mondo S."/>
            <person name="Pangilinan J."/>
            <person name="Riley R."/>
            <person name="LaButti K."/>
            <person name="Andreopoulos B."/>
            <person name="Lipzen A."/>
            <person name="Chen C."/>
            <person name="Yan M."/>
            <person name="Daum C."/>
            <person name="Ng V."/>
            <person name="Clum A."/>
            <person name="Steindorff A."/>
            <person name="Ohm R.A."/>
            <person name="Martin F."/>
            <person name="Silar P."/>
            <person name="Natvig D.O."/>
            <person name="Lalanne C."/>
            <person name="Gautier V."/>
            <person name="Ament-Velasquez S.L."/>
            <person name="Kruys A."/>
            <person name="Hutchinson M.I."/>
            <person name="Powell A.J."/>
            <person name="Barry K."/>
            <person name="Miller A.N."/>
            <person name="Grigoriev I.V."/>
            <person name="Debuchy R."/>
            <person name="Gladieux P."/>
            <person name="Hiltunen Thoren M."/>
            <person name="Johannesson H."/>
        </authorList>
    </citation>
    <scope>NUCLEOTIDE SEQUENCE</scope>
    <source>
        <strain evidence="2">CBS 892.96</strain>
    </source>
</reference>
<feature type="region of interest" description="Disordered" evidence="1">
    <location>
        <begin position="1"/>
        <end position="37"/>
    </location>
</feature>
<evidence type="ECO:0000313" key="3">
    <source>
        <dbReference type="Proteomes" id="UP001302321"/>
    </source>
</evidence>
<feature type="non-terminal residue" evidence="2">
    <location>
        <position position="1"/>
    </location>
</feature>